<dbReference type="Proteomes" id="UP001165962">
    <property type="component" value="Unassembled WGS sequence"/>
</dbReference>
<name>A0ABX0J663_9BACL</name>
<comment type="caution">
    <text evidence="2">The sequence shown here is derived from an EMBL/GenBank/DDBJ whole genome shotgun (WGS) entry which is preliminary data.</text>
</comment>
<dbReference type="EMBL" id="JAAOIW010000005">
    <property type="protein sequence ID" value="NHN31433.1"/>
    <property type="molecule type" value="Genomic_DNA"/>
</dbReference>
<reference evidence="2" key="1">
    <citation type="submission" date="2020-03" db="EMBL/GenBank/DDBJ databases">
        <title>Draft sequencing of Paenibacilllus sp. S3N08.</title>
        <authorList>
            <person name="Kim D.-U."/>
        </authorList>
    </citation>
    <scope>NUCLEOTIDE SEQUENCE</scope>
    <source>
        <strain evidence="2">S3N08</strain>
    </source>
</reference>
<gene>
    <name evidence="2" type="ORF">G9U52_16470</name>
</gene>
<evidence type="ECO:0000313" key="3">
    <source>
        <dbReference type="Proteomes" id="UP001165962"/>
    </source>
</evidence>
<accession>A0ABX0J663</accession>
<protein>
    <submittedName>
        <fullName evidence="2">DUF3105 domain-containing protein</fullName>
    </submittedName>
</protein>
<keyword evidence="3" id="KW-1185">Reference proteome</keyword>
<proteinExistence type="predicted"/>
<keyword evidence="1" id="KW-0812">Transmembrane</keyword>
<dbReference type="RefSeq" id="WP_166151434.1">
    <property type="nucleotide sequence ID" value="NZ_JAAOIW010000005.1"/>
</dbReference>
<sequence length="256" mass="28280">MDMNMQDAGSTSMDMQHGSSMSMSASTILLVIGIVILICSIIGYVYASTLNKTETRGLKKEQKNALKMKSKWAARASHFLLSAGIVVILSFFIQANISKTNIENLNHQAAIQVTDDKDYGGGHSDAPVQYEMKIPTSGTHSPHDLKFGFYKEKPAIEKLVHNLEHGDIIIYYHPNAKPEIIDKITELTHYKKAGSGILAVPYGDVVSSNEIVLTAWTKTLELPTFDEQKMGTFIYQFINKGPEDIPAEIRRGGGTM</sequence>
<dbReference type="Pfam" id="PF11303">
    <property type="entry name" value="DUF3105"/>
    <property type="match status" value="1"/>
</dbReference>
<evidence type="ECO:0000256" key="1">
    <source>
        <dbReference type="SAM" id="Phobius"/>
    </source>
</evidence>
<keyword evidence="1" id="KW-1133">Transmembrane helix</keyword>
<keyword evidence="1" id="KW-0472">Membrane</keyword>
<feature type="transmembrane region" description="Helical" evidence="1">
    <location>
        <begin position="28"/>
        <end position="51"/>
    </location>
</feature>
<dbReference type="InterPro" id="IPR021454">
    <property type="entry name" value="DUF3105"/>
</dbReference>
<feature type="transmembrane region" description="Helical" evidence="1">
    <location>
        <begin position="72"/>
        <end position="93"/>
    </location>
</feature>
<organism evidence="2 3">
    <name type="scientific">Paenibacillus agricola</name>
    <dbReference type="NCBI Taxonomy" id="2716264"/>
    <lineage>
        <taxon>Bacteria</taxon>
        <taxon>Bacillati</taxon>
        <taxon>Bacillota</taxon>
        <taxon>Bacilli</taxon>
        <taxon>Bacillales</taxon>
        <taxon>Paenibacillaceae</taxon>
        <taxon>Paenibacillus</taxon>
    </lineage>
</organism>
<dbReference type="PANTHER" id="PTHR34179:SF1">
    <property type="entry name" value="TUMOR PROTEIN P53-INDUCIBLE PROTEIN 13"/>
    <property type="match status" value="1"/>
</dbReference>
<dbReference type="PANTHER" id="PTHR34179">
    <property type="entry name" value="TUMOR PROTEIN P53-INDUCIBLE PROTEIN 13"/>
    <property type="match status" value="1"/>
</dbReference>
<evidence type="ECO:0000313" key="2">
    <source>
        <dbReference type="EMBL" id="NHN31433.1"/>
    </source>
</evidence>